<protein>
    <submittedName>
        <fullName evidence="3">Uncharacterized protein</fullName>
    </submittedName>
</protein>
<keyword evidence="2" id="KW-1185">Reference proteome</keyword>
<feature type="chain" id="PRO_5029739304" evidence="1">
    <location>
        <begin position="18"/>
        <end position="150"/>
    </location>
</feature>
<sequence length="150" mass="17554">MKFFLLISLMVIAGTSADIVHVDELEDYVTSRDDKNELKRLDDDDYMIRSDKQRRLDAILARQPPNVQQQYRQAVQLDQAQEEQKRQVWFQRMQQQGLSDYASQLLAIDDDMSISEADAKQRKQQLKRQLFISNPMAASIGLDYDDDLLR</sequence>
<evidence type="ECO:0000313" key="2">
    <source>
        <dbReference type="Proteomes" id="UP000025227"/>
    </source>
</evidence>
<reference evidence="3" key="1">
    <citation type="submission" date="2020-12" db="UniProtKB">
        <authorList>
            <consortium name="WormBaseParasite"/>
        </authorList>
    </citation>
    <scope>IDENTIFICATION</scope>
    <source>
        <strain evidence="3">MHco3</strain>
    </source>
</reference>
<evidence type="ECO:0000256" key="1">
    <source>
        <dbReference type="SAM" id="SignalP"/>
    </source>
</evidence>
<dbReference type="WBParaSite" id="HCON_00153640-00001">
    <property type="protein sequence ID" value="HCON_00153640-00001"/>
    <property type="gene ID" value="HCON_00153640"/>
</dbReference>
<dbReference type="AlphaFoldDB" id="A0A7I4YWI5"/>
<proteinExistence type="predicted"/>
<accession>A0A7I4YWI5</accession>
<keyword evidence="1" id="KW-0732">Signal</keyword>
<dbReference type="Proteomes" id="UP000025227">
    <property type="component" value="Unplaced"/>
</dbReference>
<evidence type="ECO:0000313" key="3">
    <source>
        <dbReference type="WBParaSite" id="HCON_00153640-00001"/>
    </source>
</evidence>
<dbReference type="OrthoDB" id="5822489at2759"/>
<feature type="signal peptide" evidence="1">
    <location>
        <begin position="1"/>
        <end position="17"/>
    </location>
</feature>
<dbReference type="OMA" id="DYMIRSD"/>
<name>A0A7I4YWI5_HAECO</name>
<organism evidence="2 3">
    <name type="scientific">Haemonchus contortus</name>
    <name type="common">Barber pole worm</name>
    <dbReference type="NCBI Taxonomy" id="6289"/>
    <lineage>
        <taxon>Eukaryota</taxon>
        <taxon>Metazoa</taxon>
        <taxon>Ecdysozoa</taxon>
        <taxon>Nematoda</taxon>
        <taxon>Chromadorea</taxon>
        <taxon>Rhabditida</taxon>
        <taxon>Rhabditina</taxon>
        <taxon>Rhabditomorpha</taxon>
        <taxon>Strongyloidea</taxon>
        <taxon>Trichostrongylidae</taxon>
        <taxon>Haemonchus</taxon>
    </lineage>
</organism>